<gene>
    <name evidence="1" type="ORF">QWZ18_21205</name>
</gene>
<dbReference type="EMBL" id="JAUFPT010000068">
    <property type="protein sequence ID" value="MDN3573130.1"/>
    <property type="molecule type" value="Genomic_DNA"/>
</dbReference>
<sequence>MPTQLAASIRRLLEEDLARARASRGQSDPPEAAFYDELPSGKGHEVAYAPFRVFNLFIAHELSRFGCKQGEVVEFVAAISNKLRVNLLRESGELFS</sequence>
<protein>
    <submittedName>
        <fullName evidence="1">Uncharacterized protein</fullName>
    </submittedName>
</protein>
<accession>A0ABT8AU67</accession>
<comment type="caution">
    <text evidence="1">The sequence shown here is derived from an EMBL/GenBank/DDBJ whole genome shotgun (WGS) entry which is preliminary data.</text>
</comment>
<reference evidence="2" key="1">
    <citation type="journal article" date="2019" name="Int. J. Syst. Evol. Microbiol.">
        <title>The Global Catalogue of Microorganisms (GCM) 10K type strain sequencing project: providing services to taxonomists for standard genome sequencing and annotation.</title>
        <authorList>
            <consortium name="The Broad Institute Genomics Platform"/>
            <consortium name="The Broad Institute Genome Sequencing Center for Infectious Disease"/>
            <person name="Wu L."/>
            <person name="Ma J."/>
        </authorList>
    </citation>
    <scope>NUCLEOTIDE SEQUENCE [LARGE SCALE GENOMIC DNA]</scope>
    <source>
        <strain evidence="2">CECT 7806</strain>
    </source>
</reference>
<keyword evidence="2" id="KW-1185">Reference proteome</keyword>
<name>A0ABT8AU67_9HYPH</name>
<organism evidence="1 2">
    <name type="scientific">Methylobacterium longum</name>
    <dbReference type="NCBI Taxonomy" id="767694"/>
    <lineage>
        <taxon>Bacteria</taxon>
        <taxon>Pseudomonadati</taxon>
        <taxon>Pseudomonadota</taxon>
        <taxon>Alphaproteobacteria</taxon>
        <taxon>Hyphomicrobiales</taxon>
        <taxon>Methylobacteriaceae</taxon>
        <taxon>Methylobacterium</taxon>
    </lineage>
</organism>
<dbReference type="Proteomes" id="UP001244297">
    <property type="component" value="Unassembled WGS sequence"/>
</dbReference>
<dbReference type="RefSeq" id="WP_238291453.1">
    <property type="nucleotide sequence ID" value="NZ_BPQS01000038.1"/>
</dbReference>
<proteinExistence type="predicted"/>
<evidence type="ECO:0000313" key="2">
    <source>
        <dbReference type="Proteomes" id="UP001244297"/>
    </source>
</evidence>
<evidence type="ECO:0000313" key="1">
    <source>
        <dbReference type="EMBL" id="MDN3573130.1"/>
    </source>
</evidence>